<dbReference type="CDD" id="cd12082">
    <property type="entry name" value="MATE_like"/>
    <property type="match status" value="1"/>
</dbReference>
<evidence type="ECO:0000256" key="6">
    <source>
        <dbReference type="ARBA" id="ARBA00022989"/>
    </source>
</evidence>
<name>A0ABR2KXM6_9EUKA</name>
<dbReference type="Proteomes" id="UP001470230">
    <property type="component" value="Unassembled WGS sequence"/>
</dbReference>
<comment type="similarity">
    <text evidence="2">Belongs to the multi antimicrobial extrusion (MATE) (TC 2.A.66.1) family.</text>
</comment>
<evidence type="ECO:0000256" key="1">
    <source>
        <dbReference type="ARBA" id="ARBA00004651"/>
    </source>
</evidence>
<dbReference type="InterPro" id="IPR052031">
    <property type="entry name" value="Membrane_Transporter-Flippase"/>
</dbReference>
<sequence>MTQSAEPYASLVSSISQDELTAQSITQEENDRFSKHHPLLNLLILSIGPLLTTIGMSVLDSIDLMIISNRFKNDPNSYAVQIIGLGFFIQQICMDIGMFLQQSIMVRVSSLIGEGRRDEACQLTVDIYRISVLINTFSTIIITLIARLIMIFAGCTPDLIEQCMLLVISLIAGLPFSTLFHIGTGFLQAIGKAVMNGILHLIANCLQTFAITPFLQYVVKIDVTLSNISQPIAQSIVGMFVLIMIFKGKYSLKPNYKMLFNPFTKETGKSLLMSLPIIPTFIFGILPSSLILRYMTSASASDELKTDVIGVYTVLQKIFLIGMALPMALSIGCLTAATHSMAQRNYKRMLITLGWALLIIFIFFAIFVPLMIVRPIIFMKLFGISSQSQLEIAKKMVPIPLYTFAVGNMCMFFVNFFVAVGKPFYSTLNSLVQLISICVSSKLLSLKFPNDPTKIMFSYTISDLITVVLTTTLLTITLIPLVKKSKNPEEKLLSPKSNFVH</sequence>
<proteinExistence type="inferred from homology"/>
<feature type="transmembrane region" description="Helical" evidence="8">
    <location>
        <begin position="314"/>
        <end position="337"/>
    </location>
</feature>
<feature type="transmembrane region" description="Helical" evidence="8">
    <location>
        <begin position="464"/>
        <end position="482"/>
    </location>
</feature>
<dbReference type="EMBL" id="JAPFFF010000002">
    <property type="protein sequence ID" value="KAK8895849.1"/>
    <property type="molecule type" value="Genomic_DNA"/>
</dbReference>
<comment type="caution">
    <text evidence="9">The sequence shown here is derived from an EMBL/GenBank/DDBJ whole genome shotgun (WGS) entry which is preliminary data.</text>
</comment>
<keyword evidence="3" id="KW-0813">Transport</keyword>
<dbReference type="InterPro" id="IPR002528">
    <property type="entry name" value="MATE_fam"/>
</dbReference>
<evidence type="ECO:0000256" key="3">
    <source>
        <dbReference type="ARBA" id="ARBA00022448"/>
    </source>
</evidence>
<comment type="subcellular location">
    <subcellularLocation>
        <location evidence="1">Cell membrane</location>
        <topology evidence="1">Multi-pass membrane protein</topology>
    </subcellularLocation>
</comment>
<dbReference type="PANTHER" id="PTHR43549">
    <property type="entry name" value="MULTIDRUG RESISTANCE PROTEIN YPNP-RELATED"/>
    <property type="match status" value="1"/>
</dbReference>
<evidence type="ECO:0000256" key="7">
    <source>
        <dbReference type="ARBA" id="ARBA00023136"/>
    </source>
</evidence>
<feature type="transmembrane region" description="Helical" evidence="8">
    <location>
        <begin position="78"/>
        <end position="100"/>
    </location>
</feature>
<feature type="transmembrane region" description="Helical" evidence="8">
    <location>
        <begin position="397"/>
        <end position="418"/>
    </location>
</feature>
<organism evidence="9 10">
    <name type="scientific">Tritrichomonas musculus</name>
    <dbReference type="NCBI Taxonomy" id="1915356"/>
    <lineage>
        <taxon>Eukaryota</taxon>
        <taxon>Metamonada</taxon>
        <taxon>Parabasalia</taxon>
        <taxon>Tritrichomonadida</taxon>
        <taxon>Tritrichomonadidae</taxon>
        <taxon>Tritrichomonas</taxon>
    </lineage>
</organism>
<dbReference type="PANTHER" id="PTHR43549:SF2">
    <property type="entry name" value="MULTIDRUG RESISTANCE PROTEIN NORM-RELATED"/>
    <property type="match status" value="1"/>
</dbReference>
<feature type="transmembrane region" description="Helical" evidence="8">
    <location>
        <begin position="231"/>
        <end position="250"/>
    </location>
</feature>
<feature type="transmembrane region" description="Helical" evidence="8">
    <location>
        <begin position="39"/>
        <end position="58"/>
    </location>
</feature>
<evidence type="ECO:0000256" key="5">
    <source>
        <dbReference type="ARBA" id="ARBA00022692"/>
    </source>
</evidence>
<dbReference type="Pfam" id="PF01554">
    <property type="entry name" value="MatE"/>
    <property type="match status" value="1"/>
</dbReference>
<feature type="transmembrane region" description="Helical" evidence="8">
    <location>
        <begin position="271"/>
        <end position="294"/>
    </location>
</feature>
<keyword evidence="10" id="KW-1185">Reference proteome</keyword>
<feature type="transmembrane region" description="Helical" evidence="8">
    <location>
        <begin position="132"/>
        <end position="153"/>
    </location>
</feature>
<evidence type="ECO:0008006" key="11">
    <source>
        <dbReference type="Google" id="ProtNLM"/>
    </source>
</evidence>
<reference evidence="9 10" key="1">
    <citation type="submission" date="2024-04" db="EMBL/GenBank/DDBJ databases">
        <title>Tritrichomonas musculus Genome.</title>
        <authorList>
            <person name="Alves-Ferreira E."/>
            <person name="Grigg M."/>
            <person name="Lorenzi H."/>
            <person name="Galac M."/>
        </authorList>
    </citation>
    <scope>NUCLEOTIDE SEQUENCE [LARGE SCALE GENOMIC DNA]</scope>
    <source>
        <strain evidence="9 10">EAF2021</strain>
    </source>
</reference>
<feature type="transmembrane region" description="Helical" evidence="8">
    <location>
        <begin position="165"/>
        <end position="187"/>
    </location>
</feature>
<keyword evidence="5 8" id="KW-0812">Transmembrane</keyword>
<gene>
    <name evidence="9" type="ORF">M9Y10_013734</name>
</gene>
<keyword evidence="4" id="KW-1003">Cell membrane</keyword>
<keyword evidence="6 8" id="KW-1133">Transmembrane helix</keyword>
<feature type="transmembrane region" description="Helical" evidence="8">
    <location>
        <begin position="425"/>
        <end position="444"/>
    </location>
</feature>
<feature type="transmembrane region" description="Helical" evidence="8">
    <location>
        <begin position="199"/>
        <end position="219"/>
    </location>
</feature>
<evidence type="ECO:0000256" key="2">
    <source>
        <dbReference type="ARBA" id="ARBA00010199"/>
    </source>
</evidence>
<evidence type="ECO:0000313" key="10">
    <source>
        <dbReference type="Proteomes" id="UP001470230"/>
    </source>
</evidence>
<protein>
    <recommendedName>
        <fullName evidence="11">MatE family protein</fullName>
    </recommendedName>
</protein>
<evidence type="ECO:0000256" key="8">
    <source>
        <dbReference type="SAM" id="Phobius"/>
    </source>
</evidence>
<keyword evidence="7 8" id="KW-0472">Membrane</keyword>
<feature type="transmembrane region" description="Helical" evidence="8">
    <location>
        <begin position="349"/>
        <end position="377"/>
    </location>
</feature>
<accession>A0ABR2KXM6</accession>
<evidence type="ECO:0000313" key="9">
    <source>
        <dbReference type="EMBL" id="KAK8895849.1"/>
    </source>
</evidence>
<evidence type="ECO:0000256" key="4">
    <source>
        <dbReference type="ARBA" id="ARBA00022475"/>
    </source>
</evidence>